<sequence length="249" mass="29482">MQRKNILDEQFSQLESLLENYDDLSISLQFKLVQNIYDLGLNGQQKLLQKLIFDYFNKSDLINCIHGFIFELLLKSTYPPIIQVVNQYFYHGIVPLKSACNIDYLTLQQLLLKQQFQKADHMTHLKLCELAQIQGNHAREWLYFTDVSLLPALDLYTIDKLWSIHSRGLFGISIQRKIWLSSDSDWNKFWDKIGWKVNELPRRYPQEFIWNLNAPPGHLPLFNQLRGVQVLSALFMHPVWNEKQKPIYL</sequence>
<dbReference type="InterPro" id="IPR037215">
    <property type="entry name" value="GUN4-like_sf"/>
</dbReference>
<keyword evidence="2" id="KW-0934">Plastid</keyword>
<dbReference type="PANTHER" id="PTHR34800:SF1">
    <property type="entry name" value="TETRAPYRROLE-BINDING PROTEIN, CHLOROPLASTIC"/>
    <property type="match status" value="1"/>
</dbReference>
<protein>
    <recommendedName>
        <fullName evidence="1">GUN4-like domain-containing protein</fullName>
    </recommendedName>
</protein>
<dbReference type="Gene3D" id="1.25.40.620">
    <property type="match status" value="1"/>
</dbReference>
<organism evidence="2">
    <name type="scientific">Kumanoa americana</name>
    <dbReference type="NCBI Taxonomy" id="1196377"/>
    <lineage>
        <taxon>Eukaryota</taxon>
        <taxon>Rhodophyta</taxon>
        <taxon>Florideophyceae</taxon>
        <taxon>Nemaliophycidae</taxon>
        <taxon>Batrachospermales</taxon>
        <taxon>Batrachospermaceae</taxon>
        <taxon>Kumanoa</taxon>
    </lineage>
</organism>
<geneLocation type="plastid" evidence="2"/>
<name>A0A1C9CGM7_9FLOR</name>
<dbReference type="CDD" id="cd16383">
    <property type="entry name" value="GUN4"/>
    <property type="match status" value="1"/>
</dbReference>
<dbReference type="GO" id="GO:0046906">
    <property type="term" value="F:tetrapyrrole binding"/>
    <property type="evidence" value="ECO:0007669"/>
    <property type="project" value="TreeGrafter"/>
</dbReference>
<dbReference type="Pfam" id="PF05419">
    <property type="entry name" value="GUN4"/>
    <property type="match status" value="1"/>
</dbReference>
<evidence type="ECO:0000259" key="1">
    <source>
        <dbReference type="Pfam" id="PF05419"/>
    </source>
</evidence>
<dbReference type="RefSeq" id="YP_009297816.1">
    <property type="nucleotide sequence ID" value="NC_031178.1"/>
</dbReference>
<gene>
    <name evidence="2" type="primary">ycf53</name>
    <name evidence="2" type="ORF">Kuma_116</name>
</gene>
<dbReference type="Gene3D" id="1.10.10.1770">
    <property type="entry name" value="Gun4-like"/>
    <property type="match status" value="1"/>
</dbReference>
<proteinExistence type="predicted"/>
<dbReference type="GeneID" id="29056831"/>
<dbReference type="PANTHER" id="PTHR34800">
    <property type="entry name" value="TETRAPYRROLE-BINDING PROTEIN, CHLOROPLASTIC"/>
    <property type="match status" value="1"/>
</dbReference>
<reference evidence="2" key="1">
    <citation type="journal article" date="2018" name="PLoS ONE">
        <title>Plastid genome analysis of three Nemaliophycidae red algal species suggests environmental adaptation for iron limited habitats.</title>
        <authorList>
            <person name="Cho C.H."/>
            <person name="Choi J.W."/>
            <person name="Lam D.W."/>
            <person name="Kim K.M."/>
            <person name="Yoon H.S."/>
        </authorList>
    </citation>
    <scope>NUCLEOTIDE SEQUENCE</scope>
</reference>
<feature type="domain" description="GUN4-like" evidence="1">
    <location>
        <begin position="98"/>
        <end position="238"/>
    </location>
</feature>
<accession>A0A1C9CGM7</accession>
<dbReference type="InterPro" id="IPR008629">
    <property type="entry name" value="GUN4-like"/>
</dbReference>
<dbReference type="AlphaFoldDB" id="A0A1C9CGM7"/>
<dbReference type="SUPFAM" id="SSF140869">
    <property type="entry name" value="GUN4-like"/>
    <property type="match status" value="1"/>
</dbReference>
<evidence type="ECO:0000313" key="2">
    <source>
        <dbReference type="EMBL" id="AOM67550.1"/>
    </source>
</evidence>
<dbReference type="EMBL" id="KX284725">
    <property type="protein sequence ID" value="AOM67550.1"/>
    <property type="molecule type" value="Genomic_DNA"/>
</dbReference>